<evidence type="ECO:0000313" key="5">
    <source>
        <dbReference type="EMBL" id="SPF79415.1"/>
    </source>
</evidence>
<proteinExistence type="inferred from homology"/>
<evidence type="ECO:0000256" key="2">
    <source>
        <dbReference type="ARBA" id="ARBA00023002"/>
    </source>
</evidence>
<dbReference type="SMART" id="SM00822">
    <property type="entry name" value="PKS_KR"/>
    <property type="match status" value="1"/>
</dbReference>
<dbReference type="EC" id="1.2.1.-" evidence="5"/>
<sequence>MGDISGKRILVTGATRGIGRELVRQIGARGGKVLAVARDPAALARLQSQEACVVDVLEADLVEPDIARGVVNWVLDQHPTCAGLMNNAAIMNYPVLTDTPDQHYDAIAEEVQINLISAMQLATGMLQVLAGQPGGFIVNVTSGLGIAPKADAPVYCATKAAMRSFTRTLRYQIEDANLGIQTFEAILPVVDTTLSRGRPERKMPPSEAAAAILDGVARNKHEILIGKARLLPRLMLVSPALTHRIMRRMQA</sequence>
<dbReference type="InterPro" id="IPR020904">
    <property type="entry name" value="Sc_DH/Rdtase_CS"/>
</dbReference>
<accession>A0A2R8ATQ4</accession>
<dbReference type="GO" id="GO:0016491">
    <property type="term" value="F:oxidoreductase activity"/>
    <property type="evidence" value="ECO:0007669"/>
    <property type="project" value="UniProtKB-KW"/>
</dbReference>
<dbReference type="EMBL" id="OMOJ01000002">
    <property type="protein sequence ID" value="SPF79415.1"/>
    <property type="molecule type" value="Genomic_DNA"/>
</dbReference>
<keyword evidence="6" id="KW-1185">Reference proteome</keyword>
<feature type="domain" description="Ketoreductase" evidence="4">
    <location>
        <begin position="7"/>
        <end position="189"/>
    </location>
</feature>
<organism evidence="5 6">
    <name type="scientific">Pseudoprimorskyibacter insulae</name>
    <dbReference type="NCBI Taxonomy" id="1695997"/>
    <lineage>
        <taxon>Bacteria</taxon>
        <taxon>Pseudomonadati</taxon>
        <taxon>Pseudomonadota</taxon>
        <taxon>Alphaproteobacteria</taxon>
        <taxon>Rhodobacterales</taxon>
        <taxon>Paracoccaceae</taxon>
        <taxon>Pseudoprimorskyibacter</taxon>
    </lineage>
</organism>
<dbReference type="SUPFAM" id="SSF51735">
    <property type="entry name" value="NAD(P)-binding Rossmann-fold domains"/>
    <property type="match status" value="1"/>
</dbReference>
<dbReference type="Proteomes" id="UP000244904">
    <property type="component" value="Unassembled WGS sequence"/>
</dbReference>
<dbReference type="PRINTS" id="PR00080">
    <property type="entry name" value="SDRFAMILY"/>
</dbReference>
<reference evidence="6" key="1">
    <citation type="submission" date="2018-03" db="EMBL/GenBank/DDBJ databases">
        <authorList>
            <person name="Rodrigo-Torres L."/>
            <person name="Arahal R. D."/>
            <person name="Lucena T."/>
        </authorList>
    </citation>
    <scope>NUCLEOTIDE SEQUENCE [LARGE SCALE GENOMIC DNA]</scope>
    <source>
        <strain evidence="6">CECT 8871</strain>
    </source>
</reference>
<dbReference type="PANTHER" id="PTHR44196">
    <property type="entry name" value="DEHYDROGENASE/REDUCTASE SDR FAMILY MEMBER 7B"/>
    <property type="match status" value="1"/>
</dbReference>
<dbReference type="InterPro" id="IPR057326">
    <property type="entry name" value="KR_dom"/>
</dbReference>
<dbReference type="PROSITE" id="PS00061">
    <property type="entry name" value="ADH_SHORT"/>
    <property type="match status" value="1"/>
</dbReference>
<dbReference type="AlphaFoldDB" id="A0A2R8ATQ4"/>
<evidence type="ECO:0000256" key="3">
    <source>
        <dbReference type="RuleBase" id="RU000363"/>
    </source>
</evidence>
<comment type="similarity">
    <text evidence="1 3">Belongs to the short-chain dehydrogenases/reductases (SDR) family.</text>
</comment>
<dbReference type="InterPro" id="IPR002347">
    <property type="entry name" value="SDR_fam"/>
</dbReference>
<dbReference type="PRINTS" id="PR00081">
    <property type="entry name" value="GDHRDH"/>
</dbReference>
<dbReference type="GO" id="GO:0016020">
    <property type="term" value="C:membrane"/>
    <property type="evidence" value="ECO:0007669"/>
    <property type="project" value="TreeGrafter"/>
</dbReference>
<name>A0A2R8ATQ4_9RHOB</name>
<dbReference type="Pfam" id="PF00106">
    <property type="entry name" value="adh_short"/>
    <property type="match status" value="1"/>
</dbReference>
<gene>
    <name evidence="5" type="primary">acr1</name>
    <name evidence="5" type="ORF">PRI8871_01211</name>
</gene>
<dbReference type="RefSeq" id="WP_181389388.1">
    <property type="nucleotide sequence ID" value="NZ_OMOJ01000002.1"/>
</dbReference>
<evidence type="ECO:0000256" key="1">
    <source>
        <dbReference type="ARBA" id="ARBA00006484"/>
    </source>
</evidence>
<dbReference type="PANTHER" id="PTHR44196:SF1">
    <property type="entry name" value="DEHYDROGENASE_REDUCTASE SDR FAMILY MEMBER 7B"/>
    <property type="match status" value="1"/>
</dbReference>
<dbReference type="Gene3D" id="3.40.50.720">
    <property type="entry name" value="NAD(P)-binding Rossmann-like Domain"/>
    <property type="match status" value="1"/>
</dbReference>
<evidence type="ECO:0000259" key="4">
    <source>
        <dbReference type="SMART" id="SM00822"/>
    </source>
</evidence>
<dbReference type="InterPro" id="IPR036291">
    <property type="entry name" value="NAD(P)-bd_dom_sf"/>
</dbReference>
<evidence type="ECO:0000313" key="6">
    <source>
        <dbReference type="Proteomes" id="UP000244904"/>
    </source>
</evidence>
<keyword evidence="2 5" id="KW-0560">Oxidoreductase</keyword>
<protein>
    <submittedName>
        <fullName evidence="5">Fatty acyl-CoA reductase</fullName>
        <ecNumber evidence="5">1.2.1.-</ecNumber>
    </submittedName>
</protein>